<evidence type="ECO:0000313" key="2">
    <source>
        <dbReference type="EMBL" id="KAH3686770.1"/>
    </source>
</evidence>
<organism evidence="2 3">
    <name type="scientific">Wickerhamomyces pijperi</name>
    <name type="common">Yeast</name>
    <name type="synonym">Pichia pijperi</name>
    <dbReference type="NCBI Taxonomy" id="599730"/>
    <lineage>
        <taxon>Eukaryota</taxon>
        <taxon>Fungi</taxon>
        <taxon>Dikarya</taxon>
        <taxon>Ascomycota</taxon>
        <taxon>Saccharomycotina</taxon>
        <taxon>Saccharomycetes</taxon>
        <taxon>Phaffomycetales</taxon>
        <taxon>Wickerhamomycetaceae</taxon>
        <taxon>Wickerhamomyces</taxon>
    </lineage>
</organism>
<sequence length="78" mass="8120">MVSGKTSESCSKIRITERWSTKGSLEISKFLYLCGTPSRSEPSVAETIPSKLVSESGVSVDSLSSSPLSSPSSSSSSS</sequence>
<keyword evidence="3" id="KW-1185">Reference proteome</keyword>
<comment type="caution">
    <text evidence="2">The sequence shown here is derived from an EMBL/GenBank/DDBJ whole genome shotgun (WGS) entry which is preliminary data.</text>
</comment>
<proteinExistence type="predicted"/>
<dbReference type="Proteomes" id="UP000774326">
    <property type="component" value="Unassembled WGS sequence"/>
</dbReference>
<accession>A0A9P8QC40</accession>
<evidence type="ECO:0000256" key="1">
    <source>
        <dbReference type="SAM" id="MobiDB-lite"/>
    </source>
</evidence>
<dbReference type="EMBL" id="JAEUBG010001205">
    <property type="protein sequence ID" value="KAH3686770.1"/>
    <property type="molecule type" value="Genomic_DNA"/>
</dbReference>
<protein>
    <submittedName>
        <fullName evidence="2">Uncharacterized protein</fullName>
    </submittedName>
</protein>
<reference evidence="2" key="1">
    <citation type="journal article" date="2021" name="Open Biol.">
        <title>Shared evolutionary footprints suggest mitochondrial oxidative damage underlies multiple complex I losses in fungi.</title>
        <authorList>
            <person name="Schikora-Tamarit M.A."/>
            <person name="Marcet-Houben M."/>
            <person name="Nosek J."/>
            <person name="Gabaldon T."/>
        </authorList>
    </citation>
    <scope>NUCLEOTIDE SEQUENCE</scope>
    <source>
        <strain evidence="2">CBS2887</strain>
    </source>
</reference>
<name>A0A9P8QC40_WICPI</name>
<evidence type="ECO:0000313" key="3">
    <source>
        <dbReference type="Proteomes" id="UP000774326"/>
    </source>
</evidence>
<feature type="region of interest" description="Disordered" evidence="1">
    <location>
        <begin position="53"/>
        <end position="78"/>
    </location>
</feature>
<reference evidence="2" key="2">
    <citation type="submission" date="2021-01" db="EMBL/GenBank/DDBJ databases">
        <authorList>
            <person name="Schikora-Tamarit M.A."/>
        </authorList>
    </citation>
    <scope>NUCLEOTIDE SEQUENCE</scope>
    <source>
        <strain evidence="2">CBS2887</strain>
    </source>
</reference>
<dbReference type="AlphaFoldDB" id="A0A9P8QC40"/>
<gene>
    <name evidence="2" type="ORF">WICPIJ_002249</name>
</gene>